<evidence type="ECO:0000256" key="3">
    <source>
        <dbReference type="ARBA" id="ARBA00022840"/>
    </source>
</evidence>
<sequence>MKTKNPIISARGLVKTYNQGKANVVHALCGVDFEAYRGEFVALVGPSGSGKSTLMHLLGLLQTPSKGEIIIDGENMKRLPKRLYPRVRAQKIGFVFQGFNLINTLNAKENVILSARYAGESARRAKEKAEKILRSVGLADRMTHRPNELSGGQQQRVAIARALVNEPAVVLADEPTGELDSKNSDEIVKILKDLSRNGQTIVIVTHNLDVAKKADRIITMRDGNIIGEGSEIK</sequence>
<proteinExistence type="predicted"/>
<dbReference type="GO" id="GO:0016887">
    <property type="term" value="F:ATP hydrolysis activity"/>
    <property type="evidence" value="ECO:0007669"/>
    <property type="project" value="InterPro"/>
</dbReference>
<dbReference type="EC" id="3.6.3.-" evidence="5"/>
<gene>
    <name evidence="5" type="primary">lolD</name>
    <name evidence="5" type="ORF">BWY43_00529</name>
</gene>
<dbReference type="InterPro" id="IPR003439">
    <property type="entry name" value="ABC_transporter-like_ATP-bd"/>
</dbReference>
<dbReference type="InterPro" id="IPR015854">
    <property type="entry name" value="ABC_transpr_LolD-like"/>
</dbReference>
<dbReference type="GO" id="GO:0005524">
    <property type="term" value="F:ATP binding"/>
    <property type="evidence" value="ECO:0007669"/>
    <property type="project" value="UniProtKB-KW"/>
</dbReference>
<dbReference type="InterPro" id="IPR027417">
    <property type="entry name" value="P-loop_NTPase"/>
</dbReference>
<dbReference type="EMBL" id="MWBO01000031">
    <property type="protein sequence ID" value="OQA52462.1"/>
    <property type="molecule type" value="Genomic_DNA"/>
</dbReference>
<evidence type="ECO:0000259" key="4">
    <source>
        <dbReference type="PROSITE" id="PS50893"/>
    </source>
</evidence>
<dbReference type="PROSITE" id="PS50893">
    <property type="entry name" value="ABC_TRANSPORTER_2"/>
    <property type="match status" value="1"/>
</dbReference>
<dbReference type="PANTHER" id="PTHR24220:SF86">
    <property type="entry name" value="ABC TRANSPORTER ABCH.1"/>
    <property type="match status" value="1"/>
</dbReference>
<accession>A0A1V5SEL7</accession>
<dbReference type="Proteomes" id="UP000485367">
    <property type="component" value="Unassembled WGS sequence"/>
</dbReference>
<comment type="caution">
    <text evidence="5">The sequence shown here is derived from an EMBL/GenBank/DDBJ whole genome shotgun (WGS) entry which is preliminary data.</text>
</comment>
<dbReference type="Gene3D" id="3.40.50.300">
    <property type="entry name" value="P-loop containing nucleotide triphosphate hydrolases"/>
    <property type="match status" value="1"/>
</dbReference>
<reference evidence="5" key="1">
    <citation type="submission" date="2017-02" db="EMBL/GenBank/DDBJ databases">
        <title>Delving into the versatile metabolic prowess of the omnipresent phylum Bacteroidetes.</title>
        <authorList>
            <person name="Nobu M.K."/>
            <person name="Mei R."/>
            <person name="Narihiro T."/>
            <person name="Kuroda K."/>
            <person name="Liu W.-T."/>
        </authorList>
    </citation>
    <scope>NUCLEOTIDE SEQUENCE</scope>
    <source>
        <strain evidence="5">ADurb.Bin280</strain>
    </source>
</reference>
<dbReference type="PROSITE" id="PS00211">
    <property type="entry name" value="ABC_TRANSPORTER_1"/>
    <property type="match status" value="1"/>
</dbReference>
<dbReference type="FunFam" id="3.40.50.300:FF:000032">
    <property type="entry name" value="Export ABC transporter ATP-binding protein"/>
    <property type="match status" value="1"/>
</dbReference>
<keyword evidence="5" id="KW-0378">Hydrolase</keyword>
<dbReference type="SMART" id="SM00382">
    <property type="entry name" value="AAA"/>
    <property type="match status" value="1"/>
</dbReference>
<dbReference type="GO" id="GO:0005886">
    <property type="term" value="C:plasma membrane"/>
    <property type="evidence" value="ECO:0007669"/>
    <property type="project" value="TreeGrafter"/>
</dbReference>
<feature type="domain" description="ABC transporter" evidence="4">
    <location>
        <begin position="8"/>
        <end position="232"/>
    </location>
</feature>
<evidence type="ECO:0000256" key="2">
    <source>
        <dbReference type="ARBA" id="ARBA00022741"/>
    </source>
</evidence>
<dbReference type="GO" id="GO:0022857">
    <property type="term" value="F:transmembrane transporter activity"/>
    <property type="evidence" value="ECO:0007669"/>
    <property type="project" value="TreeGrafter"/>
</dbReference>
<evidence type="ECO:0000256" key="1">
    <source>
        <dbReference type="ARBA" id="ARBA00022448"/>
    </source>
</evidence>
<keyword evidence="3 5" id="KW-0067">ATP-binding</keyword>
<dbReference type="PANTHER" id="PTHR24220">
    <property type="entry name" value="IMPORT ATP-BINDING PROTEIN"/>
    <property type="match status" value="1"/>
</dbReference>
<dbReference type="InterPro" id="IPR017871">
    <property type="entry name" value="ABC_transporter-like_CS"/>
</dbReference>
<dbReference type="InterPro" id="IPR017911">
    <property type="entry name" value="MacB-like_ATP-bd"/>
</dbReference>
<dbReference type="InterPro" id="IPR003593">
    <property type="entry name" value="AAA+_ATPase"/>
</dbReference>
<keyword evidence="5" id="KW-0449">Lipoprotein</keyword>
<evidence type="ECO:0000313" key="5">
    <source>
        <dbReference type="EMBL" id="OQA52462.1"/>
    </source>
</evidence>
<dbReference type="GO" id="GO:0098796">
    <property type="term" value="C:membrane protein complex"/>
    <property type="evidence" value="ECO:0007669"/>
    <property type="project" value="UniProtKB-ARBA"/>
</dbReference>
<dbReference type="CDD" id="cd03255">
    <property type="entry name" value="ABC_MJ0796_LolCDE_FtsE"/>
    <property type="match status" value="1"/>
</dbReference>
<organism evidence="5">
    <name type="scientific">candidate division WS2 bacterium ADurb.Bin280</name>
    <dbReference type="NCBI Taxonomy" id="1852829"/>
    <lineage>
        <taxon>Bacteria</taxon>
        <taxon>candidate division WS2</taxon>
    </lineage>
</organism>
<dbReference type="SUPFAM" id="SSF52540">
    <property type="entry name" value="P-loop containing nucleoside triphosphate hydrolases"/>
    <property type="match status" value="1"/>
</dbReference>
<dbReference type="Pfam" id="PF00005">
    <property type="entry name" value="ABC_tran"/>
    <property type="match status" value="1"/>
</dbReference>
<name>A0A1V5SEL7_9BACT</name>
<keyword evidence="1" id="KW-0813">Transport</keyword>
<keyword evidence="2" id="KW-0547">Nucleotide-binding</keyword>
<protein>
    <submittedName>
        <fullName evidence="5">Lipoprotein-releasing system ATP-binding protein LolD</fullName>
        <ecNumber evidence="5">3.6.3.-</ecNumber>
    </submittedName>
</protein>
<dbReference type="AlphaFoldDB" id="A0A1V5SEL7"/>